<evidence type="ECO:0000313" key="3">
    <source>
        <dbReference type="Proteomes" id="UP000241655"/>
    </source>
</evidence>
<feature type="compositionally biased region" description="Polar residues" evidence="1">
    <location>
        <begin position="30"/>
        <end position="39"/>
    </location>
</feature>
<dbReference type="EMBL" id="MG920059">
    <property type="protein sequence ID" value="AVJ49067.1"/>
    <property type="molecule type" value="Genomic_DNA"/>
</dbReference>
<feature type="region of interest" description="Disordered" evidence="1">
    <location>
        <begin position="1"/>
        <end position="39"/>
    </location>
</feature>
<dbReference type="Proteomes" id="UP000241655">
    <property type="component" value="Segment"/>
</dbReference>
<accession>A0A2P1CCX0</accession>
<organism evidence="2 3">
    <name type="scientific">Mycobacterium phage Baloo</name>
    <dbReference type="NCBI Taxonomy" id="2099645"/>
    <lineage>
        <taxon>Viruses</taxon>
        <taxon>Duplodnaviria</taxon>
        <taxon>Heunggongvirae</taxon>
        <taxon>Uroviricota</taxon>
        <taxon>Caudoviricetes</taxon>
        <taxon>Bclasvirinae</taxon>
        <taxon>Pipefishvirus</taxon>
        <taxon>Pipefishvirus athena</taxon>
    </lineage>
</organism>
<evidence type="ECO:0000313" key="2">
    <source>
        <dbReference type="EMBL" id="AVJ49067.1"/>
    </source>
</evidence>
<sequence length="39" mass="4055">MPWSIPRSPSGVSDMPPIDLDGGAIRVGRSTVTTTEGGR</sequence>
<name>A0A2P1CCX0_9CAUD</name>
<evidence type="ECO:0000256" key="1">
    <source>
        <dbReference type="SAM" id="MobiDB-lite"/>
    </source>
</evidence>
<gene>
    <name evidence="2" type="primary">62</name>
    <name evidence="2" type="ORF">PBI_BALOO_62</name>
</gene>
<protein>
    <submittedName>
        <fullName evidence="2">Uncharacterized protein</fullName>
    </submittedName>
</protein>
<reference evidence="2 3" key="1">
    <citation type="submission" date="2018-02" db="EMBL/GenBank/DDBJ databases">
        <authorList>
            <person name="Ng W.L."/>
            <person name="Stoner T.H."/>
            <person name="Russell D.A."/>
            <person name="Garlena R.A."/>
            <person name="Stoner T.H."/>
            <person name="Pope W.H."/>
            <person name="Jacobs-Sera D."/>
            <person name="Hatfull G.F."/>
        </authorList>
    </citation>
    <scope>NUCLEOTIDE SEQUENCE [LARGE SCALE GENOMIC DNA]</scope>
</reference>
<proteinExistence type="predicted"/>